<accession>A0A0H2RGD5</accession>
<dbReference type="Proteomes" id="UP000053477">
    <property type="component" value="Unassembled WGS sequence"/>
</dbReference>
<sequence>MEVGHGNVMAIPHTNTKVPFSSTGHFPIVAFQRDPDPPTYIAIVTGEDGDDAVATIKDGDYDAIYYDKHGVGHSTYDFKVLVLRHDPVDFARTSTVHEFYEVLSKPRAGSLDNTGPVCWFQFFPQKHKDPYHYAPEDSNEERNFIPDLLKEVRTSGYGRGDLIAQISTEEDSESISSEDPYVNVEFSSIAGSFRGHTETDDELESVIPDGPPPSTIFGSGDEISRELGSEASQRESTSPKMSPLSSVSSVLSTTELRDDLEIREDTAADRKETSGVEEDEAADSHSSELERLTERLRRAEAALVGRELEIERKDLEIARLQSILMKYGVISLH</sequence>
<gene>
    <name evidence="2" type="ORF">SCHPADRAFT_893761</name>
</gene>
<keyword evidence="3" id="KW-1185">Reference proteome</keyword>
<dbReference type="InParanoid" id="A0A0H2RGD5"/>
<dbReference type="EMBL" id="KQ086085">
    <property type="protein sequence ID" value="KLO08608.1"/>
    <property type="molecule type" value="Genomic_DNA"/>
</dbReference>
<dbReference type="AlphaFoldDB" id="A0A0H2RGD5"/>
<evidence type="ECO:0000313" key="2">
    <source>
        <dbReference type="EMBL" id="KLO08608.1"/>
    </source>
</evidence>
<proteinExistence type="predicted"/>
<evidence type="ECO:0000313" key="3">
    <source>
        <dbReference type="Proteomes" id="UP000053477"/>
    </source>
</evidence>
<protein>
    <submittedName>
        <fullName evidence="2">Uncharacterized protein</fullName>
    </submittedName>
</protein>
<name>A0A0H2RGD5_9AGAM</name>
<feature type="region of interest" description="Disordered" evidence="1">
    <location>
        <begin position="197"/>
        <end position="290"/>
    </location>
</feature>
<evidence type="ECO:0000256" key="1">
    <source>
        <dbReference type="SAM" id="MobiDB-lite"/>
    </source>
</evidence>
<organism evidence="2 3">
    <name type="scientific">Schizopora paradoxa</name>
    <dbReference type="NCBI Taxonomy" id="27342"/>
    <lineage>
        <taxon>Eukaryota</taxon>
        <taxon>Fungi</taxon>
        <taxon>Dikarya</taxon>
        <taxon>Basidiomycota</taxon>
        <taxon>Agaricomycotina</taxon>
        <taxon>Agaricomycetes</taxon>
        <taxon>Hymenochaetales</taxon>
        <taxon>Schizoporaceae</taxon>
        <taxon>Schizopora</taxon>
    </lineage>
</organism>
<feature type="compositionally biased region" description="Basic and acidic residues" evidence="1">
    <location>
        <begin position="255"/>
        <end position="274"/>
    </location>
</feature>
<reference evidence="2 3" key="1">
    <citation type="submission" date="2015-04" db="EMBL/GenBank/DDBJ databases">
        <title>Complete genome sequence of Schizopora paradoxa KUC8140, a cosmopolitan wood degrader in East Asia.</title>
        <authorList>
            <consortium name="DOE Joint Genome Institute"/>
            <person name="Min B."/>
            <person name="Park H."/>
            <person name="Jang Y."/>
            <person name="Kim J.-J."/>
            <person name="Kim K.H."/>
            <person name="Pangilinan J."/>
            <person name="Lipzen A."/>
            <person name="Riley R."/>
            <person name="Grigoriev I.V."/>
            <person name="Spatafora J.W."/>
            <person name="Choi I.-G."/>
        </authorList>
    </citation>
    <scope>NUCLEOTIDE SEQUENCE [LARGE SCALE GENOMIC DNA]</scope>
    <source>
        <strain evidence="2 3">KUC8140</strain>
    </source>
</reference>
<feature type="compositionally biased region" description="Low complexity" evidence="1">
    <location>
        <begin position="236"/>
        <end position="253"/>
    </location>
</feature>